<evidence type="ECO:0000313" key="1">
    <source>
        <dbReference type="EMBL" id="RED97872.1"/>
    </source>
</evidence>
<comment type="caution">
    <text evidence="1">The sequence shown here is derived from an EMBL/GenBank/DDBJ whole genome shotgun (WGS) entry which is preliminary data.</text>
</comment>
<name>A0A3D9L1T9_MARFU</name>
<dbReference type="AlphaFoldDB" id="A0A3D9L1T9"/>
<dbReference type="Proteomes" id="UP000256779">
    <property type="component" value="Unassembled WGS sequence"/>
</dbReference>
<keyword evidence="2" id="KW-1185">Reference proteome</keyword>
<evidence type="ECO:0000313" key="2">
    <source>
        <dbReference type="Proteomes" id="UP000256779"/>
    </source>
</evidence>
<reference evidence="1 2" key="1">
    <citation type="submission" date="2018-07" db="EMBL/GenBank/DDBJ databases">
        <title>Genomic Encyclopedia of Type Strains, Phase IV (KMG-IV): sequencing the most valuable type-strain genomes for metagenomic binning, comparative biology and taxonomic classification.</title>
        <authorList>
            <person name="Goeker M."/>
        </authorList>
    </citation>
    <scope>NUCLEOTIDE SEQUENCE [LARGE SCALE GENOMIC DNA]</scope>
    <source>
        <strain evidence="1 2">DSM 4134</strain>
    </source>
</reference>
<proteinExistence type="predicted"/>
<accession>A0A3D9L1T9</accession>
<organism evidence="1 2">
    <name type="scientific">Marinoscillum furvescens DSM 4134</name>
    <dbReference type="NCBI Taxonomy" id="1122208"/>
    <lineage>
        <taxon>Bacteria</taxon>
        <taxon>Pseudomonadati</taxon>
        <taxon>Bacteroidota</taxon>
        <taxon>Cytophagia</taxon>
        <taxon>Cytophagales</taxon>
        <taxon>Reichenbachiellaceae</taxon>
        <taxon>Marinoscillum</taxon>
    </lineage>
</organism>
<dbReference type="EMBL" id="QREG01000011">
    <property type="protein sequence ID" value="RED97872.1"/>
    <property type="molecule type" value="Genomic_DNA"/>
</dbReference>
<gene>
    <name evidence="1" type="ORF">C7460_11113</name>
</gene>
<protein>
    <submittedName>
        <fullName evidence="1">Uncharacterized protein</fullName>
    </submittedName>
</protein>
<sequence length="60" mass="7380">MYYTPFRTMSQLQSELSRLQSEMLEKHRERKHEEVENIAYRIDRIHTELVTLRSQQRAES</sequence>